<proteinExistence type="predicted"/>
<gene>
    <name evidence="1" type="ORF">K0T92_19555</name>
</gene>
<name>A0ABS7DCN6_9BACL</name>
<comment type="caution">
    <text evidence="1">The sequence shown here is derived from an EMBL/GenBank/DDBJ whole genome shotgun (WGS) entry which is preliminary data.</text>
</comment>
<dbReference type="Proteomes" id="UP000812277">
    <property type="component" value="Unassembled WGS sequence"/>
</dbReference>
<keyword evidence="2" id="KW-1185">Reference proteome</keyword>
<sequence>MKWLTLMEHHLISLRMDREDRSLIVEVNDGGMSPEYVTARLQAQDVEQLVAALLEFNERIQSESSGD</sequence>
<protein>
    <submittedName>
        <fullName evidence="1">Uncharacterized protein</fullName>
    </submittedName>
</protein>
<evidence type="ECO:0000313" key="2">
    <source>
        <dbReference type="Proteomes" id="UP000812277"/>
    </source>
</evidence>
<dbReference type="RefSeq" id="WP_219874172.1">
    <property type="nucleotide sequence ID" value="NZ_JAHZIJ010000018.1"/>
</dbReference>
<organism evidence="1 2">
    <name type="scientific">Paenibacillus oenotherae</name>
    <dbReference type="NCBI Taxonomy" id="1435645"/>
    <lineage>
        <taxon>Bacteria</taxon>
        <taxon>Bacillati</taxon>
        <taxon>Bacillota</taxon>
        <taxon>Bacilli</taxon>
        <taxon>Bacillales</taxon>
        <taxon>Paenibacillaceae</taxon>
        <taxon>Paenibacillus</taxon>
    </lineage>
</organism>
<evidence type="ECO:0000313" key="1">
    <source>
        <dbReference type="EMBL" id="MBW7476918.1"/>
    </source>
</evidence>
<reference evidence="1 2" key="1">
    <citation type="submission" date="2021-07" db="EMBL/GenBank/DDBJ databases">
        <title>Paenibacillus radiodurans sp. nov., isolated from the southeastern edge of Tengger Desert.</title>
        <authorList>
            <person name="Zhang G."/>
        </authorList>
    </citation>
    <scope>NUCLEOTIDE SEQUENCE [LARGE SCALE GENOMIC DNA]</scope>
    <source>
        <strain evidence="1 2">DT7-4</strain>
    </source>
</reference>
<accession>A0ABS7DCN6</accession>
<dbReference type="EMBL" id="JAHZIJ010000018">
    <property type="protein sequence ID" value="MBW7476918.1"/>
    <property type="molecule type" value="Genomic_DNA"/>
</dbReference>